<accession>A0ABV3GQW7</accession>
<evidence type="ECO:0000313" key="2">
    <source>
        <dbReference type="Proteomes" id="UP001551675"/>
    </source>
</evidence>
<dbReference type="Proteomes" id="UP001551675">
    <property type="component" value="Unassembled WGS sequence"/>
</dbReference>
<gene>
    <name evidence="1" type="ORF">AB0I59_35945</name>
</gene>
<comment type="caution">
    <text evidence="1">The sequence shown here is derived from an EMBL/GenBank/DDBJ whole genome shotgun (WGS) entry which is preliminary data.</text>
</comment>
<dbReference type="PANTHER" id="PTHR35802:SF1">
    <property type="entry name" value="PROTEASE SYNTHASE AND SPORULATION PROTEIN PAI 2"/>
    <property type="match status" value="1"/>
</dbReference>
<name>A0ABV3GQW7_MICGL</name>
<dbReference type="EMBL" id="JBFALK010000026">
    <property type="protein sequence ID" value="MEV0974015.1"/>
    <property type="molecule type" value="Genomic_DNA"/>
</dbReference>
<dbReference type="RefSeq" id="WP_358140178.1">
    <property type="nucleotide sequence ID" value="NZ_JBFALK010000026.1"/>
</dbReference>
<dbReference type="InterPro" id="IPR007396">
    <property type="entry name" value="TR_PAI2-type"/>
</dbReference>
<reference evidence="1 2" key="1">
    <citation type="submission" date="2024-06" db="EMBL/GenBank/DDBJ databases">
        <title>The Natural Products Discovery Center: Release of the First 8490 Sequenced Strains for Exploring Actinobacteria Biosynthetic Diversity.</title>
        <authorList>
            <person name="Kalkreuter E."/>
            <person name="Kautsar S.A."/>
            <person name="Yang D."/>
            <person name="Bader C.D."/>
            <person name="Teijaro C.N."/>
            <person name="Fluegel L."/>
            <person name="Davis C.M."/>
            <person name="Simpson J.R."/>
            <person name="Lauterbach L."/>
            <person name="Steele A.D."/>
            <person name="Gui C."/>
            <person name="Meng S."/>
            <person name="Li G."/>
            <person name="Viehrig K."/>
            <person name="Ye F."/>
            <person name="Su P."/>
            <person name="Kiefer A.F."/>
            <person name="Nichols A."/>
            <person name="Cepeda A.J."/>
            <person name="Yan W."/>
            <person name="Fan B."/>
            <person name="Jiang Y."/>
            <person name="Adhikari A."/>
            <person name="Zheng C.-J."/>
            <person name="Schuster L."/>
            <person name="Cowan T.M."/>
            <person name="Smanski M.J."/>
            <person name="Chevrette M.G."/>
            <person name="De Carvalho L.P.S."/>
            <person name="Shen B."/>
        </authorList>
    </citation>
    <scope>NUCLEOTIDE SEQUENCE [LARGE SCALE GENOMIC DNA]</scope>
    <source>
        <strain evidence="1 2">NPDC050100</strain>
    </source>
</reference>
<dbReference type="PIRSF" id="PIRSF010372">
    <property type="entry name" value="PaiB"/>
    <property type="match status" value="1"/>
</dbReference>
<keyword evidence="2" id="KW-1185">Reference proteome</keyword>
<dbReference type="Gene3D" id="2.30.110.10">
    <property type="entry name" value="Electron Transport, Fmn-binding Protein, Chain A"/>
    <property type="match status" value="1"/>
</dbReference>
<dbReference type="SUPFAM" id="SSF50475">
    <property type="entry name" value="FMN-binding split barrel"/>
    <property type="match status" value="1"/>
</dbReference>
<sequence length="206" mass="22334">MLEQEIYALDDPEALRGLIRDHGWATLVTVSAEGELVVTHLPVIPDPETPGPAVVGHLARTDPAARGLGERPVVLVVQGPHGYVSPAFYEAGPYVPTWNHVTVHLHGTPRPLGPEETYEVLSATVDHFESARPEPFRMADVEGYARRIAPGTTGFRLMPSRVVGKAKLSQDKPAEIVERVIRALDTDDVHRNPALADAMRAVNGAP</sequence>
<evidence type="ECO:0000313" key="1">
    <source>
        <dbReference type="EMBL" id="MEV0974015.1"/>
    </source>
</evidence>
<dbReference type="Pfam" id="PF04299">
    <property type="entry name" value="FMN_bind_2"/>
    <property type="match status" value="1"/>
</dbReference>
<protein>
    <submittedName>
        <fullName evidence="1">FMN-binding negative transcriptional regulator</fullName>
    </submittedName>
</protein>
<dbReference type="PANTHER" id="PTHR35802">
    <property type="entry name" value="PROTEASE SYNTHASE AND SPORULATION PROTEIN PAI 2"/>
    <property type="match status" value="1"/>
</dbReference>
<organism evidence="1 2">
    <name type="scientific">Microtetraspora glauca</name>
    <dbReference type="NCBI Taxonomy" id="1996"/>
    <lineage>
        <taxon>Bacteria</taxon>
        <taxon>Bacillati</taxon>
        <taxon>Actinomycetota</taxon>
        <taxon>Actinomycetes</taxon>
        <taxon>Streptosporangiales</taxon>
        <taxon>Streptosporangiaceae</taxon>
        <taxon>Microtetraspora</taxon>
    </lineage>
</organism>
<proteinExistence type="predicted"/>
<dbReference type="InterPro" id="IPR012349">
    <property type="entry name" value="Split_barrel_FMN-bd"/>
</dbReference>